<evidence type="ECO:0000256" key="5">
    <source>
        <dbReference type="ARBA" id="ARBA00022989"/>
    </source>
</evidence>
<dbReference type="InterPro" id="IPR023090">
    <property type="entry name" value="UPF0702_alpha/beta_dom_sf"/>
</dbReference>
<evidence type="ECO:0000256" key="1">
    <source>
        <dbReference type="ARBA" id="ARBA00004651"/>
    </source>
</evidence>
<name>A0A942UNA1_9BACI</name>
<comment type="caution">
    <text evidence="9">The sequence shown here is derived from an EMBL/GenBank/DDBJ whole genome shotgun (WGS) entry which is preliminary data.</text>
</comment>
<dbReference type="EMBL" id="JAGYPN010000001">
    <property type="protein sequence ID" value="MBS4222026.1"/>
    <property type="molecule type" value="Genomic_DNA"/>
</dbReference>
<dbReference type="PANTHER" id="PTHR34582:SF7">
    <property type="entry name" value="UPF0702 TRANSMEMBRANE PROTEIN YDFS"/>
    <property type="match status" value="1"/>
</dbReference>
<evidence type="ECO:0000256" key="3">
    <source>
        <dbReference type="ARBA" id="ARBA00022475"/>
    </source>
</evidence>
<dbReference type="InterPro" id="IPR007353">
    <property type="entry name" value="DUF421"/>
</dbReference>
<evidence type="ECO:0000256" key="6">
    <source>
        <dbReference type="ARBA" id="ARBA00023136"/>
    </source>
</evidence>
<keyword evidence="6 7" id="KW-0472">Membrane</keyword>
<protein>
    <submittedName>
        <fullName evidence="9">DUF421 domain-containing protein</fullName>
    </submittedName>
</protein>
<dbReference type="Proteomes" id="UP000676456">
    <property type="component" value="Unassembled WGS sequence"/>
</dbReference>
<reference evidence="9 10" key="1">
    <citation type="submission" date="2021-05" db="EMBL/GenBank/DDBJ databases">
        <title>Novel Bacillus species.</title>
        <authorList>
            <person name="Liu G."/>
        </authorList>
    </citation>
    <scope>NUCLEOTIDE SEQUENCE [LARGE SCALE GENOMIC DNA]</scope>
    <source>
        <strain evidence="9 10">FJAT-49682</strain>
    </source>
</reference>
<gene>
    <name evidence="9" type="ORF">KHA91_04565</name>
</gene>
<comment type="subcellular location">
    <subcellularLocation>
        <location evidence="1">Cell membrane</location>
        <topology evidence="1">Multi-pass membrane protein</topology>
    </subcellularLocation>
</comment>
<keyword evidence="5 7" id="KW-1133">Transmembrane helix</keyword>
<feature type="transmembrane region" description="Helical" evidence="7">
    <location>
        <begin position="35"/>
        <end position="55"/>
    </location>
</feature>
<organism evidence="9 10">
    <name type="scientific">Lederbergia citrea</name>
    <dbReference type="NCBI Taxonomy" id="2833581"/>
    <lineage>
        <taxon>Bacteria</taxon>
        <taxon>Bacillati</taxon>
        <taxon>Bacillota</taxon>
        <taxon>Bacilli</taxon>
        <taxon>Bacillales</taxon>
        <taxon>Bacillaceae</taxon>
        <taxon>Lederbergia</taxon>
    </lineage>
</organism>
<evidence type="ECO:0000256" key="7">
    <source>
        <dbReference type="SAM" id="Phobius"/>
    </source>
</evidence>
<keyword evidence="3" id="KW-1003">Cell membrane</keyword>
<dbReference type="Gene3D" id="3.30.240.20">
    <property type="entry name" value="bsu07140 like domains"/>
    <property type="match status" value="2"/>
</dbReference>
<dbReference type="Pfam" id="PF04239">
    <property type="entry name" value="DUF421"/>
    <property type="match status" value="1"/>
</dbReference>
<feature type="domain" description="YetF C-terminal" evidence="8">
    <location>
        <begin position="84"/>
        <end position="215"/>
    </location>
</feature>
<feature type="transmembrane region" description="Helical" evidence="7">
    <location>
        <begin position="6"/>
        <end position="23"/>
    </location>
</feature>
<dbReference type="RefSeq" id="WP_213097000.1">
    <property type="nucleotide sequence ID" value="NZ_JAGYPN010000001.1"/>
</dbReference>
<dbReference type="Pfam" id="PF07870">
    <property type="entry name" value="DUF1657"/>
    <property type="match status" value="1"/>
</dbReference>
<dbReference type="InterPro" id="IPR012452">
    <property type="entry name" value="DUF1657"/>
</dbReference>
<comment type="similarity">
    <text evidence="2">Belongs to the UPF0702 family.</text>
</comment>
<evidence type="ECO:0000256" key="4">
    <source>
        <dbReference type="ARBA" id="ARBA00022692"/>
    </source>
</evidence>
<evidence type="ECO:0000313" key="9">
    <source>
        <dbReference type="EMBL" id="MBS4222026.1"/>
    </source>
</evidence>
<sequence>MDIPQWLNIIIRSSILVFILFLLTKWLGKKQLSHLSFFEYIAGITIGSIAAEVSTGLETNFFHGIYSLLVWTAIPFFAGMLAIKSKKARNIIEGKSTVVIKDGKIQEETLTKEKYSVDELLELLRKKNAFQVADVEFAVLESNGDLNVLLKKEKQPLTPADLQMDVAPEKVPQTVILEGEIVDSALAASGFTRAWLDVELQKLNVAIDNVFVGQIDTYGKLTVDIFDDKIKLPQSKPRQSLLTALKKCQADFESYALQTDSAEAKDMYNRNAKKLQNIIKKSQYLLNE</sequence>
<proteinExistence type="inferred from homology"/>
<dbReference type="GO" id="GO:0005886">
    <property type="term" value="C:plasma membrane"/>
    <property type="evidence" value="ECO:0007669"/>
    <property type="project" value="UniProtKB-SubCell"/>
</dbReference>
<evidence type="ECO:0000313" key="10">
    <source>
        <dbReference type="Proteomes" id="UP000676456"/>
    </source>
</evidence>
<evidence type="ECO:0000256" key="2">
    <source>
        <dbReference type="ARBA" id="ARBA00006448"/>
    </source>
</evidence>
<dbReference type="AlphaFoldDB" id="A0A942UNA1"/>
<feature type="transmembrane region" description="Helical" evidence="7">
    <location>
        <begin position="61"/>
        <end position="83"/>
    </location>
</feature>
<accession>A0A942UNA1</accession>
<dbReference type="PANTHER" id="PTHR34582">
    <property type="entry name" value="UPF0702 TRANSMEMBRANE PROTEIN YCAP"/>
    <property type="match status" value="1"/>
</dbReference>
<keyword evidence="4 7" id="KW-0812">Transmembrane</keyword>
<evidence type="ECO:0000259" key="8">
    <source>
        <dbReference type="Pfam" id="PF04239"/>
    </source>
</evidence>
<keyword evidence="10" id="KW-1185">Reference proteome</keyword>